<keyword evidence="1" id="KW-1133">Transmembrane helix</keyword>
<feature type="transmembrane region" description="Helical" evidence="1">
    <location>
        <begin position="188"/>
        <end position="207"/>
    </location>
</feature>
<reference evidence="2 3" key="1">
    <citation type="submission" date="2019-08" db="EMBL/GenBank/DDBJ databases">
        <title>Draft genome sequences of two oriental melons (Cucumis melo L. var makuwa).</title>
        <authorList>
            <person name="Kwon S.-Y."/>
        </authorList>
    </citation>
    <scope>NUCLEOTIDE SEQUENCE [LARGE SCALE GENOMIC DNA]</scope>
    <source>
        <strain evidence="3">cv. Chang Bougi</strain>
        <tissue evidence="2">Leaf</tissue>
    </source>
</reference>
<accession>A0A5D3BH69</accession>
<feature type="transmembrane region" description="Helical" evidence="1">
    <location>
        <begin position="249"/>
        <end position="271"/>
    </location>
</feature>
<keyword evidence="1" id="KW-0812">Transmembrane</keyword>
<dbReference type="Proteomes" id="UP000321947">
    <property type="component" value="Unassembled WGS sequence"/>
</dbReference>
<proteinExistence type="predicted"/>
<keyword evidence="1" id="KW-0472">Membrane</keyword>
<organism evidence="2 3">
    <name type="scientific">Cucumis melo var. makuwa</name>
    <name type="common">Oriental melon</name>
    <dbReference type="NCBI Taxonomy" id="1194695"/>
    <lineage>
        <taxon>Eukaryota</taxon>
        <taxon>Viridiplantae</taxon>
        <taxon>Streptophyta</taxon>
        <taxon>Embryophyta</taxon>
        <taxon>Tracheophyta</taxon>
        <taxon>Spermatophyta</taxon>
        <taxon>Magnoliopsida</taxon>
        <taxon>eudicotyledons</taxon>
        <taxon>Gunneridae</taxon>
        <taxon>Pentapetalae</taxon>
        <taxon>rosids</taxon>
        <taxon>fabids</taxon>
        <taxon>Cucurbitales</taxon>
        <taxon>Cucurbitaceae</taxon>
        <taxon>Benincaseae</taxon>
        <taxon>Cucumis</taxon>
    </lineage>
</organism>
<comment type="caution">
    <text evidence="2">The sequence shown here is derived from an EMBL/GenBank/DDBJ whole genome shotgun (WGS) entry which is preliminary data.</text>
</comment>
<dbReference type="EMBL" id="SSTD01018108">
    <property type="protein sequence ID" value="TYJ98389.1"/>
    <property type="molecule type" value="Genomic_DNA"/>
</dbReference>
<evidence type="ECO:0000313" key="2">
    <source>
        <dbReference type="EMBL" id="TYJ98389.1"/>
    </source>
</evidence>
<protein>
    <submittedName>
        <fullName evidence="2">Uncharacterized protein</fullName>
    </submittedName>
</protein>
<gene>
    <name evidence="2" type="ORF">E5676_scaffold232G001360</name>
</gene>
<sequence length="286" mass="31273">MTLVVPSDYAVINVSDPSDLSNHVCVNVNVRLEILSDYIVVNKSGDPEGHSCGYDSNSHTAAHLTFSLLLAPPAGLSVVSASTARRIPSSVCCPMQPRGYRASLFGRHRGVMTSVVGVNSPLFGWIRLDVELNKDFRYSSGALVMELCRGGIKRSETSCVGCVYVVELCCRLNVIVMHNMDVMHYIDYLWFSIDCGITVSFIYGVVYLTSMVSFGIPRLICASFGITRLICVSFEITRLICASFGITRLIYASFGITRLICASFGITRLMCNGMARGRSARGKKDA</sequence>
<evidence type="ECO:0000313" key="3">
    <source>
        <dbReference type="Proteomes" id="UP000321947"/>
    </source>
</evidence>
<name>A0A5D3BH69_CUCMM</name>
<dbReference type="AlphaFoldDB" id="A0A5D3BH69"/>
<evidence type="ECO:0000256" key="1">
    <source>
        <dbReference type="SAM" id="Phobius"/>
    </source>
</evidence>